<proteinExistence type="predicted"/>
<feature type="transmembrane region" description="Helical" evidence="2">
    <location>
        <begin position="115"/>
        <end position="137"/>
    </location>
</feature>
<keyword evidence="2" id="KW-0812">Transmembrane</keyword>
<evidence type="ECO:0000313" key="4">
    <source>
        <dbReference type="EMBL" id="KAJ7695636.1"/>
    </source>
</evidence>
<keyword evidence="5" id="KW-1185">Reference proteome</keyword>
<evidence type="ECO:0000256" key="2">
    <source>
        <dbReference type="SAM" id="Phobius"/>
    </source>
</evidence>
<dbReference type="EMBL" id="JARKIE010000037">
    <property type="protein sequence ID" value="KAJ7695636.1"/>
    <property type="molecule type" value="Genomic_DNA"/>
</dbReference>
<sequence length="588" mass="64372">MLAALANKSLIFLTALIASVDLVYVNASVDFPQCFADIRNGSRGPTGGTNNQGIPVPDITKATSITYEFCLQACGSGRGAFSWSAFSQQFSAWLLPWLALLSQFPFGSRYKWDNFMSVILALGSPCLAAYSLSLTVLNAKWVARRFANIDYPNRQHAALILSNLQQIPLKVTTEGSLLASLIVLPENDPWWKEVMERLDYADIHTWTIAGVTSIAWVVIAYALTIVDAFSTISTDPNSTGQGLGSIWVWMLPITIGYLQISPRSDAERVAKALNLANNISYVAGPNGAVNADTVSAMRALSSHPYRESMYSDQEATAPIYNYARFLPFVQVVEDFASAFRSASENAKKRKPVNSDEPWERGDGQTIHPANRSGTAAQVEVYCTAPKYVRRSHWGPDIFSRFVLASLASLALQWSTSGASILIVYSTPTVGKCLPPILMHRLTVIFADRPRLQVHRISLYAAVATFIWIFLVASSVLSHYATTHPDHPDVSHRAAAHGAVLFRRVAKFLAICNAAWIITTFLLQFGNFYDSCYCNSDVLGLGKRAYNVMVLEGPDISAMKTAWVGGVVLAVVASGLFLGFINLFIDPSP</sequence>
<feature type="signal peptide" evidence="3">
    <location>
        <begin position="1"/>
        <end position="27"/>
    </location>
</feature>
<keyword evidence="3" id="KW-0732">Signal</keyword>
<dbReference type="AlphaFoldDB" id="A0AAD7GHS5"/>
<organism evidence="4 5">
    <name type="scientific">Mycena rosella</name>
    <name type="common">Pink bonnet</name>
    <name type="synonym">Agaricus rosellus</name>
    <dbReference type="NCBI Taxonomy" id="1033263"/>
    <lineage>
        <taxon>Eukaryota</taxon>
        <taxon>Fungi</taxon>
        <taxon>Dikarya</taxon>
        <taxon>Basidiomycota</taxon>
        <taxon>Agaricomycotina</taxon>
        <taxon>Agaricomycetes</taxon>
        <taxon>Agaricomycetidae</taxon>
        <taxon>Agaricales</taxon>
        <taxon>Marasmiineae</taxon>
        <taxon>Mycenaceae</taxon>
        <taxon>Mycena</taxon>
    </lineage>
</organism>
<reference evidence="4" key="1">
    <citation type="submission" date="2023-03" db="EMBL/GenBank/DDBJ databases">
        <title>Massive genome expansion in bonnet fungi (Mycena s.s.) driven by repeated elements and novel gene families across ecological guilds.</title>
        <authorList>
            <consortium name="Lawrence Berkeley National Laboratory"/>
            <person name="Harder C.B."/>
            <person name="Miyauchi S."/>
            <person name="Viragh M."/>
            <person name="Kuo A."/>
            <person name="Thoen E."/>
            <person name="Andreopoulos B."/>
            <person name="Lu D."/>
            <person name="Skrede I."/>
            <person name="Drula E."/>
            <person name="Henrissat B."/>
            <person name="Morin E."/>
            <person name="Kohler A."/>
            <person name="Barry K."/>
            <person name="LaButti K."/>
            <person name="Morin E."/>
            <person name="Salamov A."/>
            <person name="Lipzen A."/>
            <person name="Mereny Z."/>
            <person name="Hegedus B."/>
            <person name="Baldrian P."/>
            <person name="Stursova M."/>
            <person name="Weitz H."/>
            <person name="Taylor A."/>
            <person name="Grigoriev I.V."/>
            <person name="Nagy L.G."/>
            <person name="Martin F."/>
            <person name="Kauserud H."/>
        </authorList>
    </citation>
    <scope>NUCLEOTIDE SEQUENCE</scope>
    <source>
        <strain evidence="4">CBHHK067</strain>
    </source>
</reference>
<name>A0AAD7GHS5_MYCRO</name>
<feature type="region of interest" description="Disordered" evidence="1">
    <location>
        <begin position="346"/>
        <end position="369"/>
    </location>
</feature>
<dbReference type="Proteomes" id="UP001221757">
    <property type="component" value="Unassembled WGS sequence"/>
</dbReference>
<feature type="transmembrane region" description="Helical" evidence="2">
    <location>
        <begin position="458"/>
        <end position="480"/>
    </location>
</feature>
<gene>
    <name evidence="4" type="ORF">B0H17DRAFT_1198421</name>
</gene>
<feature type="transmembrane region" description="Helical" evidence="2">
    <location>
        <begin position="238"/>
        <end position="258"/>
    </location>
</feature>
<keyword evidence="2" id="KW-0472">Membrane</keyword>
<feature type="transmembrane region" description="Helical" evidence="2">
    <location>
        <begin position="500"/>
        <end position="522"/>
    </location>
</feature>
<protein>
    <submittedName>
        <fullName evidence="4">Uncharacterized protein</fullName>
    </submittedName>
</protein>
<feature type="transmembrane region" description="Helical" evidence="2">
    <location>
        <begin position="561"/>
        <end position="584"/>
    </location>
</feature>
<evidence type="ECO:0000256" key="1">
    <source>
        <dbReference type="SAM" id="MobiDB-lite"/>
    </source>
</evidence>
<feature type="chain" id="PRO_5042228170" evidence="3">
    <location>
        <begin position="28"/>
        <end position="588"/>
    </location>
</feature>
<evidence type="ECO:0000256" key="3">
    <source>
        <dbReference type="SAM" id="SignalP"/>
    </source>
</evidence>
<comment type="caution">
    <text evidence="4">The sequence shown here is derived from an EMBL/GenBank/DDBJ whole genome shotgun (WGS) entry which is preliminary data.</text>
</comment>
<accession>A0AAD7GHS5</accession>
<keyword evidence="2" id="KW-1133">Transmembrane helix</keyword>
<evidence type="ECO:0000313" key="5">
    <source>
        <dbReference type="Proteomes" id="UP001221757"/>
    </source>
</evidence>
<feature type="transmembrane region" description="Helical" evidence="2">
    <location>
        <begin position="205"/>
        <end position="226"/>
    </location>
</feature>